<evidence type="ECO:0000256" key="2">
    <source>
        <dbReference type="SAM" id="Phobius"/>
    </source>
</evidence>
<evidence type="ECO:0000313" key="5">
    <source>
        <dbReference type="Proteomes" id="UP000070412"/>
    </source>
</evidence>
<keyword evidence="2" id="KW-1133">Transmembrane helix</keyword>
<keyword evidence="2" id="KW-0472">Membrane</keyword>
<name>A0A834QZT8_SARSC</name>
<dbReference type="PANTHER" id="PTHR21261">
    <property type="entry name" value="BEAT PROTEIN"/>
    <property type="match status" value="1"/>
</dbReference>
<dbReference type="InterPro" id="IPR013783">
    <property type="entry name" value="Ig-like_fold"/>
</dbReference>
<keyword evidence="5" id="KW-1185">Reference proteome</keyword>
<dbReference type="OrthoDB" id="196393at2759"/>
<accession>A0A834QZT8</accession>
<dbReference type="EnsemblMetazoa" id="SSS_5727s_mrna">
    <property type="protein sequence ID" value="KAF7487577.1"/>
    <property type="gene ID" value="SSS_5727"/>
</dbReference>
<dbReference type="Proteomes" id="UP000070412">
    <property type="component" value="Unassembled WGS sequence"/>
</dbReference>
<feature type="region of interest" description="Disordered" evidence="1">
    <location>
        <begin position="261"/>
        <end position="286"/>
    </location>
</feature>
<keyword evidence="2" id="KW-0812">Transmembrane</keyword>
<dbReference type="EMBL" id="WVUK01000066">
    <property type="protein sequence ID" value="KAF7487577.1"/>
    <property type="molecule type" value="Genomic_DNA"/>
</dbReference>
<evidence type="ECO:0000313" key="3">
    <source>
        <dbReference type="EMBL" id="KAF7487577.1"/>
    </source>
</evidence>
<gene>
    <name evidence="3" type="ORF">SSS_5727</name>
</gene>
<evidence type="ECO:0008006" key="6">
    <source>
        <dbReference type="Google" id="ProtNLM"/>
    </source>
</evidence>
<dbReference type="PANTHER" id="PTHR21261:SF15">
    <property type="entry name" value="BEATEN PATH IIIA, ISOFORM D-RELATED"/>
    <property type="match status" value="1"/>
</dbReference>
<feature type="transmembrane region" description="Helical" evidence="2">
    <location>
        <begin position="553"/>
        <end position="573"/>
    </location>
</feature>
<protein>
    <recommendedName>
        <fullName evidence="6">Ig-like domain-containing protein</fullName>
    </recommendedName>
</protein>
<dbReference type="Gene3D" id="2.60.40.10">
    <property type="entry name" value="Immunoglobulins"/>
    <property type="match status" value="1"/>
</dbReference>
<feature type="compositionally biased region" description="Basic residues" evidence="1">
    <location>
        <begin position="399"/>
        <end position="420"/>
    </location>
</feature>
<feature type="region of interest" description="Disordered" evidence="1">
    <location>
        <begin position="398"/>
        <end position="420"/>
    </location>
</feature>
<organism evidence="3">
    <name type="scientific">Sarcoptes scabiei</name>
    <name type="common">Itch mite</name>
    <name type="synonym">Acarus scabiei</name>
    <dbReference type="NCBI Taxonomy" id="52283"/>
    <lineage>
        <taxon>Eukaryota</taxon>
        <taxon>Metazoa</taxon>
        <taxon>Ecdysozoa</taxon>
        <taxon>Arthropoda</taxon>
        <taxon>Chelicerata</taxon>
        <taxon>Arachnida</taxon>
        <taxon>Acari</taxon>
        <taxon>Acariformes</taxon>
        <taxon>Sarcoptiformes</taxon>
        <taxon>Astigmata</taxon>
        <taxon>Psoroptidia</taxon>
        <taxon>Sarcoptoidea</taxon>
        <taxon>Sarcoptidae</taxon>
        <taxon>Sarcoptinae</taxon>
        <taxon>Sarcoptes</taxon>
    </lineage>
</organism>
<dbReference type="AlphaFoldDB" id="A0A834QZT8"/>
<reference evidence="3" key="2">
    <citation type="submission" date="2020-01" db="EMBL/GenBank/DDBJ databases">
        <authorList>
            <person name="Korhonen P.K.K."/>
            <person name="Guangxu M.G."/>
            <person name="Wang T.W."/>
            <person name="Stroehlein A.J.S."/>
            <person name="Young N.D."/>
            <person name="Ang C.-S.A."/>
            <person name="Fernando D.W.F."/>
            <person name="Lu H.L."/>
            <person name="Taylor S.T."/>
            <person name="Ehtesham M.E.M."/>
            <person name="Najaraj S.H.N."/>
            <person name="Harsha G.H.G."/>
            <person name="Madugundu A.M."/>
            <person name="Renuse S.R."/>
            <person name="Holt D.H."/>
            <person name="Pandey A.P."/>
            <person name="Papenfuss A.P."/>
            <person name="Gasser R.B.G."/>
            <person name="Fischer K.F."/>
        </authorList>
    </citation>
    <scope>NUCLEOTIDE SEQUENCE</scope>
    <source>
        <strain evidence="3">SSS_KF_BRIS2020</strain>
    </source>
</reference>
<proteinExistence type="predicted"/>
<sequence>MRLFDNQYSIDCSLSMMVMVVLLCSKFGMVDLIRIWNHSDYVGPHHFGEQNFEYINAMIGSNQTLLCPIQLESGDELYSLKWSFLNANNMTDSNHLELFSYIASPNKTIYQTPLMPNLLVDFDREHQNLIGQTIKLINIDFNNEGLYRCEVISDDLFQIDRKEFLLKVSTPIFDPPKIVAYRNQFRIGDLIRLRCITGISRSMPSIQWRIGNKQFNDRWLMIKNDIDDDDDDAHNQWVPINLDDFLTINHSAVDKLNKLKSDHHNHRRPSSSSPSTSTQLIADGNSNKRPTLFAKQIDRQSITKTKSIYQIGFRTFSDYNFILKSDHLSHQNNYRENQTTITTQTLITDHRKSIPSSPSSSSKSSTMLMKEKHFSVYCKSTLTENGIDLKQLESLHLHQGQRPKQHLHRQPPWKNNKNNRKRIDLRKNFIDSLSFMKPTTPVFYGLKQEYRIGELINVSCRLFDQRFHRTFRWKINHRTIHPKLIHSSSNQSWLCFRLTSDLLDENGRLKIECSSIQQPRSWQENEFGSSEMNEHSEINPDRNQNLFDDGQKFMKFFGPALLPITLIMTFIIFV</sequence>
<evidence type="ECO:0000256" key="1">
    <source>
        <dbReference type="SAM" id="MobiDB-lite"/>
    </source>
</evidence>
<reference evidence="5" key="1">
    <citation type="journal article" date="2020" name="PLoS Negl. Trop. Dis.">
        <title>High-quality nuclear genome for Sarcoptes scabiei-A critical resource for a neglected parasite.</title>
        <authorList>
            <person name="Korhonen P.K."/>
            <person name="Gasser R.B."/>
            <person name="Ma G."/>
            <person name="Wang T."/>
            <person name="Stroehlein A.J."/>
            <person name="Young N.D."/>
            <person name="Ang C.S."/>
            <person name="Fernando D.D."/>
            <person name="Lu H.C."/>
            <person name="Taylor S."/>
            <person name="Reynolds S.L."/>
            <person name="Mofiz E."/>
            <person name="Najaraj S.H."/>
            <person name="Gowda H."/>
            <person name="Madugundu A."/>
            <person name="Renuse S."/>
            <person name="Holt D."/>
            <person name="Pandey A."/>
            <person name="Papenfuss A.T."/>
            <person name="Fischer K."/>
        </authorList>
    </citation>
    <scope>NUCLEOTIDE SEQUENCE [LARGE SCALE GENOMIC DNA]</scope>
</reference>
<reference evidence="4" key="3">
    <citation type="submission" date="2022-06" db="UniProtKB">
        <authorList>
            <consortium name="EnsemblMetazoa"/>
        </authorList>
    </citation>
    <scope>IDENTIFICATION</scope>
</reference>
<evidence type="ECO:0000313" key="4">
    <source>
        <dbReference type="EnsemblMetazoa" id="KAF7487577.1"/>
    </source>
</evidence>